<dbReference type="Pfam" id="PF13625">
    <property type="entry name" value="Helicase_C_3"/>
    <property type="match status" value="1"/>
</dbReference>
<keyword evidence="4 12" id="KW-0347">Helicase</keyword>
<dbReference type="GO" id="GO:0043138">
    <property type="term" value="F:3'-5' DNA helicase activity"/>
    <property type="evidence" value="ECO:0007669"/>
    <property type="project" value="UniProtKB-EC"/>
</dbReference>
<feature type="domain" description="Helicase ATP-binding" evidence="10">
    <location>
        <begin position="190"/>
        <end position="344"/>
    </location>
</feature>
<comment type="catalytic activity">
    <reaction evidence="7">
        <text>Couples ATP hydrolysis with the unwinding of duplex DNA by translocating in the 3'-5' direction.</text>
        <dbReference type="EC" id="5.6.2.4"/>
    </reaction>
</comment>
<dbReference type="Gene3D" id="3.40.50.300">
    <property type="entry name" value="P-loop containing nucleotide triphosphate hydrolases"/>
    <property type="match status" value="2"/>
</dbReference>
<dbReference type="GO" id="GO:0005524">
    <property type="term" value="F:ATP binding"/>
    <property type="evidence" value="ECO:0007669"/>
    <property type="project" value="UniProtKB-KW"/>
</dbReference>
<evidence type="ECO:0000259" key="11">
    <source>
        <dbReference type="PROSITE" id="PS51194"/>
    </source>
</evidence>
<protein>
    <recommendedName>
        <fullName evidence="8">DNA 3'-5' helicase</fullName>
        <ecNumber evidence="8">5.6.2.4</ecNumber>
    </recommendedName>
</protein>
<keyword evidence="5" id="KW-0067">ATP-binding</keyword>
<dbReference type="EMBL" id="AYXO01000073">
    <property type="protein sequence ID" value="ETA04697.1"/>
    <property type="molecule type" value="Genomic_DNA"/>
</dbReference>
<dbReference type="PANTHER" id="PTHR11274">
    <property type="entry name" value="RAD25/XP-B DNA REPAIR HELICASE"/>
    <property type="match status" value="1"/>
</dbReference>
<dbReference type="InterPro" id="IPR014001">
    <property type="entry name" value="Helicase_ATP-bd"/>
</dbReference>
<gene>
    <name evidence="12" type="ORF">V525_21550</name>
</gene>
<keyword evidence="13" id="KW-1185">Reference proteome</keyword>
<dbReference type="SUPFAM" id="SSF52540">
    <property type="entry name" value="P-loop containing nucleoside triphosphate hydrolases"/>
    <property type="match status" value="2"/>
</dbReference>
<evidence type="ECO:0000256" key="1">
    <source>
        <dbReference type="ARBA" id="ARBA00006637"/>
    </source>
</evidence>
<dbReference type="PATRIC" id="fig|1423140.3.peg.4278"/>
<accession>W9D8K4</accession>
<dbReference type="Pfam" id="PF04851">
    <property type="entry name" value="ResIII"/>
    <property type="match status" value="1"/>
</dbReference>
<keyword evidence="2" id="KW-0547">Nucleotide-binding</keyword>
<name>W9D8K4_9ACTN</name>
<dbReference type="Pfam" id="PF16203">
    <property type="entry name" value="ERCC3_RAD25_C"/>
    <property type="match status" value="1"/>
</dbReference>
<dbReference type="GO" id="GO:0016787">
    <property type="term" value="F:hydrolase activity"/>
    <property type="evidence" value="ECO:0007669"/>
    <property type="project" value="UniProtKB-KW"/>
</dbReference>
<evidence type="ECO:0000256" key="8">
    <source>
        <dbReference type="ARBA" id="ARBA00034808"/>
    </source>
</evidence>
<evidence type="ECO:0000256" key="3">
    <source>
        <dbReference type="ARBA" id="ARBA00022801"/>
    </source>
</evidence>
<evidence type="ECO:0000256" key="2">
    <source>
        <dbReference type="ARBA" id="ARBA00022741"/>
    </source>
</evidence>
<dbReference type="InterPro" id="IPR027417">
    <property type="entry name" value="P-loop_NTPase"/>
</dbReference>
<evidence type="ECO:0000313" key="12">
    <source>
        <dbReference type="EMBL" id="ETA04697.1"/>
    </source>
</evidence>
<keyword evidence="6" id="KW-0413">Isomerase</keyword>
<feature type="domain" description="Helicase C-terminal" evidence="11">
    <location>
        <begin position="398"/>
        <end position="544"/>
    </location>
</feature>
<dbReference type="InterPro" id="IPR050615">
    <property type="entry name" value="ATP-dep_DNA_Helicase"/>
</dbReference>
<evidence type="ECO:0000256" key="6">
    <source>
        <dbReference type="ARBA" id="ARBA00023235"/>
    </source>
</evidence>
<dbReference type="AlphaFoldDB" id="W9D8K4"/>
<dbReference type="InterPro" id="IPR032830">
    <property type="entry name" value="XPB/Ssl2_N"/>
</dbReference>
<evidence type="ECO:0000259" key="10">
    <source>
        <dbReference type="PROSITE" id="PS51192"/>
    </source>
</evidence>
<proteinExistence type="inferred from homology"/>
<dbReference type="SMART" id="SM00487">
    <property type="entry name" value="DEXDc"/>
    <property type="match status" value="1"/>
</dbReference>
<dbReference type="Proteomes" id="UP000035035">
    <property type="component" value="Unassembled WGS sequence"/>
</dbReference>
<evidence type="ECO:0000313" key="13">
    <source>
        <dbReference type="Proteomes" id="UP000035035"/>
    </source>
</evidence>
<dbReference type="InterPro" id="IPR032438">
    <property type="entry name" value="ERCC3_RAD25_C"/>
</dbReference>
<dbReference type="PANTHER" id="PTHR11274:SF0">
    <property type="entry name" value="GENERAL TRANSCRIPTION AND DNA REPAIR FACTOR IIH HELICASE SUBUNIT XPB"/>
    <property type="match status" value="1"/>
</dbReference>
<dbReference type="SMART" id="SM00490">
    <property type="entry name" value="HELICc"/>
    <property type="match status" value="1"/>
</dbReference>
<dbReference type="PROSITE" id="PS51192">
    <property type="entry name" value="HELICASE_ATP_BIND_1"/>
    <property type="match status" value="1"/>
</dbReference>
<comment type="catalytic activity">
    <reaction evidence="9">
        <text>ATP + H2O = ADP + phosphate + H(+)</text>
        <dbReference type="Rhea" id="RHEA:13065"/>
        <dbReference type="ChEBI" id="CHEBI:15377"/>
        <dbReference type="ChEBI" id="CHEBI:15378"/>
        <dbReference type="ChEBI" id="CHEBI:30616"/>
        <dbReference type="ChEBI" id="CHEBI:43474"/>
        <dbReference type="ChEBI" id="CHEBI:456216"/>
        <dbReference type="EC" id="5.6.2.4"/>
    </reaction>
</comment>
<comment type="caution">
    <text evidence="12">The sequence shown here is derived from an EMBL/GenBank/DDBJ whole genome shotgun (WGS) entry which is preliminary data.</text>
</comment>
<dbReference type="CDD" id="cd18789">
    <property type="entry name" value="SF2_C_XPB"/>
    <property type="match status" value="1"/>
</dbReference>
<evidence type="ECO:0000256" key="7">
    <source>
        <dbReference type="ARBA" id="ARBA00034617"/>
    </source>
</evidence>
<evidence type="ECO:0000256" key="5">
    <source>
        <dbReference type="ARBA" id="ARBA00022840"/>
    </source>
</evidence>
<dbReference type="NCBIfam" id="NF045503">
    <property type="entry name" value="repair_heli_XPB"/>
    <property type="match status" value="1"/>
</dbReference>
<evidence type="ECO:0000256" key="9">
    <source>
        <dbReference type="ARBA" id="ARBA00048988"/>
    </source>
</evidence>
<organism evidence="12 13">
    <name type="scientific">Gordonia alkanivorans CGMCC 6845</name>
    <dbReference type="NCBI Taxonomy" id="1423140"/>
    <lineage>
        <taxon>Bacteria</taxon>
        <taxon>Bacillati</taxon>
        <taxon>Actinomycetota</taxon>
        <taxon>Actinomycetes</taxon>
        <taxon>Mycobacteriales</taxon>
        <taxon>Gordoniaceae</taxon>
        <taxon>Gordonia</taxon>
    </lineage>
</organism>
<sequence length="556" mass="61796">MTDGPLIVQSDKTLLLEVDHPDAQAARQAIAPFAELERAPEHVHTYRVTPLALWNARAAGHDAEQVVDALVTFSRYAVPQPLLMDVVDTMGRFGRLQLVKHPAHGLTLVSLDRAVLLEVMRHKKVAPMLGAQIDDDTVIVHPSERGRLKQVLLKVGWPAEDLAGYVDGEAHPIELDQDDWHLRDYQEMAADSFWAGGSGVVVLPCGAGKTMVGAAAMAKAGATTLILVTNTVAGRQWKRELIARTTLTEEEIGEYSGERKEIRPVTIATYQVMTRKSKGEYRNLDLFDSRDWGLIIYDEVHLLPAPVFRMTADLQSRRRLGLTATLVREDGREGDVFSLIGPKRYDAPWKDIEAQGWIAPAECIEVRVTLTDEERLQYAVAEPEEKYKLCSTAHTKVNVVKAILNKHKGQQTLVIGAYIDQLEELGRELDCPVIQGSTKNKEREILFDRFRSGELQTLVVSKVANFSIDLPEASVAVQVSGTFGSRQEEAQRLGRLLRPKHDGGQAHFYSVVSRDTLDADYAAHRQRFLAEQGYAYRITDADDLLGPTIGDTTPAD</sequence>
<dbReference type="InterPro" id="IPR001650">
    <property type="entry name" value="Helicase_C-like"/>
</dbReference>
<dbReference type="HOGENOM" id="CLU_008213_4_0_11"/>
<evidence type="ECO:0000256" key="4">
    <source>
        <dbReference type="ARBA" id="ARBA00022806"/>
    </source>
</evidence>
<keyword evidence="3" id="KW-0378">Hydrolase</keyword>
<comment type="similarity">
    <text evidence="1">Belongs to the helicase family. RAD25/XPB subfamily.</text>
</comment>
<dbReference type="InterPro" id="IPR006935">
    <property type="entry name" value="Helicase/UvrB_N"/>
</dbReference>
<dbReference type="RefSeq" id="WP_329602405.1">
    <property type="nucleotide sequence ID" value="NZ_KI629800.1"/>
</dbReference>
<dbReference type="GO" id="GO:0003677">
    <property type="term" value="F:DNA binding"/>
    <property type="evidence" value="ECO:0007669"/>
    <property type="project" value="InterPro"/>
</dbReference>
<dbReference type="PROSITE" id="PS51194">
    <property type="entry name" value="HELICASE_CTER"/>
    <property type="match status" value="1"/>
</dbReference>
<reference evidence="12 13" key="1">
    <citation type="journal article" date="2014" name="Genome Announc.">
        <title>Draft Genome Sequence of Gordonia alkanivorans Strain CGMCC6845, a Halotolerant Hydrocarbon-Degrading Bacterium.</title>
        <authorList>
            <person name="Wang X."/>
            <person name="Jin D."/>
            <person name="Zhou L."/>
            <person name="Wu L."/>
            <person name="An W."/>
            <person name="Zhao L."/>
        </authorList>
    </citation>
    <scope>NUCLEOTIDE SEQUENCE [LARGE SCALE GENOMIC DNA]</scope>
    <source>
        <strain evidence="12 13">CGMCC 6845</strain>
    </source>
</reference>
<dbReference type="EC" id="5.6.2.4" evidence="8"/>